<reference evidence="1" key="2">
    <citation type="submission" date="2020-09" db="EMBL/GenBank/DDBJ databases">
        <authorList>
            <person name="Sun Q."/>
            <person name="Zhou Y."/>
        </authorList>
    </citation>
    <scope>NUCLEOTIDE SEQUENCE</scope>
    <source>
        <strain evidence="1">CGMCC 1.15958</strain>
    </source>
</reference>
<dbReference type="RefSeq" id="WP_188769597.1">
    <property type="nucleotide sequence ID" value="NZ_BMKK01000011.1"/>
</dbReference>
<dbReference type="Proteomes" id="UP000609064">
    <property type="component" value="Unassembled WGS sequence"/>
</dbReference>
<protein>
    <submittedName>
        <fullName evidence="1">Uncharacterized protein</fullName>
    </submittedName>
</protein>
<evidence type="ECO:0000313" key="1">
    <source>
        <dbReference type="EMBL" id="GGD75767.1"/>
    </source>
</evidence>
<comment type="caution">
    <text evidence="1">The sequence shown here is derived from an EMBL/GenBank/DDBJ whole genome shotgun (WGS) entry which is preliminary data.</text>
</comment>
<dbReference type="AlphaFoldDB" id="A0A916Z4J0"/>
<organism evidence="1 2">
    <name type="scientific">Emticicia aquatilis</name>
    <dbReference type="NCBI Taxonomy" id="1537369"/>
    <lineage>
        <taxon>Bacteria</taxon>
        <taxon>Pseudomonadati</taxon>
        <taxon>Bacteroidota</taxon>
        <taxon>Cytophagia</taxon>
        <taxon>Cytophagales</taxon>
        <taxon>Leadbetterellaceae</taxon>
        <taxon>Emticicia</taxon>
    </lineage>
</organism>
<reference evidence="1" key="1">
    <citation type="journal article" date="2014" name="Int. J. Syst. Evol. Microbiol.">
        <title>Complete genome sequence of Corynebacterium casei LMG S-19264T (=DSM 44701T), isolated from a smear-ripened cheese.</title>
        <authorList>
            <consortium name="US DOE Joint Genome Institute (JGI-PGF)"/>
            <person name="Walter F."/>
            <person name="Albersmeier A."/>
            <person name="Kalinowski J."/>
            <person name="Ruckert C."/>
        </authorList>
    </citation>
    <scope>NUCLEOTIDE SEQUENCE</scope>
    <source>
        <strain evidence="1">CGMCC 1.15958</strain>
    </source>
</reference>
<proteinExistence type="predicted"/>
<sequence>MPKLPKELEKAVLSLPAKEKDKLLIRLIGKNELLSQQLYFQLLEDESDLPHKRTEIKNQILKVSKMYHDTAGWMMMDMRDLNGRITQHVKITKDKYGEVELTLYLLNTFFDNQLPNLEHYSGKTDTISLYIAKRTEFLMKKLPKLHEDYYVEFERDVNKLLERVHKYCPAYYARQMQLPTSWNY</sequence>
<accession>A0A916Z4J0</accession>
<dbReference type="EMBL" id="BMKK01000011">
    <property type="protein sequence ID" value="GGD75767.1"/>
    <property type="molecule type" value="Genomic_DNA"/>
</dbReference>
<gene>
    <name evidence="1" type="ORF">GCM10011514_44610</name>
</gene>
<keyword evidence="2" id="KW-1185">Reference proteome</keyword>
<evidence type="ECO:0000313" key="2">
    <source>
        <dbReference type="Proteomes" id="UP000609064"/>
    </source>
</evidence>
<name>A0A916Z4J0_9BACT</name>